<evidence type="ECO:0000313" key="3">
    <source>
        <dbReference type="Proteomes" id="UP000216533"/>
    </source>
</evidence>
<evidence type="ECO:0000259" key="1">
    <source>
        <dbReference type="PROSITE" id="PS50263"/>
    </source>
</evidence>
<gene>
    <name evidence="2" type="ORF">CGZ92_08335</name>
</gene>
<accession>A0A255E485</accession>
<dbReference type="SUPFAM" id="SSF56317">
    <property type="entry name" value="Carbon-nitrogen hydrolase"/>
    <property type="match status" value="1"/>
</dbReference>
<dbReference type="PROSITE" id="PS50263">
    <property type="entry name" value="CN_HYDROLASE"/>
    <property type="match status" value="1"/>
</dbReference>
<dbReference type="Gene3D" id="3.60.110.10">
    <property type="entry name" value="Carbon-nitrogen hydrolase"/>
    <property type="match status" value="1"/>
</dbReference>
<evidence type="ECO:0000313" key="2">
    <source>
        <dbReference type="EMBL" id="OYN86359.1"/>
    </source>
</evidence>
<dbReference type="AlphaFoldDB" id="A0A255E485"/>
<dbReference type="PANTHER" id="PTHR23088">
    <property type="entry name" value="NITRILASE-RELATED"/>
    <property type="match status" value="1"/>
</dbReference>
<dbReference type="InterPro" id="IPR003010">
    <property type="entry name" value="C-N_Hydrolase"/>
</dbReference>
<dbReference type="Proteomes" id="UP000216533">
    <property type="component" value="Unassembled WGS sequence"/>
</dbReference>
<dbReference type="EMBL" id="NMVI01000018">
    <property type="protein sequence ID" value="OYN86359.1"/>
    <property type="molecule type" value="Genomic_DNA"/>
</dbReference>
<protein>
    <recommendedName>
        <fullName evidence="1">CN hydrolase domain-containing protein</fullName>
    </recommendedName>
</protein>
<dbReference type="InterPro" id="IPR036526">
    <property type="entry name" value="C-N_Hydrolase_sf"/>
</dbReference>
<feature type="domain" description="CN hydrolase" evidence="1">
    <location>
        <begin position="4"/>
        <end position="297"/>
    </location>
</feature>
<sequence length="315" mass="35881">MRMVRVASLSFTHRASKTVDGHSDEEMYRHFIDYWDARFETVGHEQCDLIVLPENCASPPKRGIGVERWRSWVEQYGPKLRDYFAGKARQFNTNLVHANHAIDDQGQMRNRSHVLNRDGSLAGTYDKCFITHTEAEDGIVAGEHSEVISIDIGTVAPLICFDLNFFELLEDLAPKRPDIIAFSSAYHGGHVQEHWAYQTKAAFIGCIAPPNKSQIRNSFGKVVASSVNYRHECVADINLDVRQIHIDHNGTKFDEMRRTYGSGLEIYDPGEIGVVELRSRSDQVDLDEVLARFDLDPVEEYFRQVRARTPLAQQD</sequence>
<dbReference type="PANTHER" id="PTHR23088:SF50">
    <property type="entry name" value="HYDROLASE YHCX"/>
    <property type="match status" value="1"/>
</dbReference>
<dbReference type="RefSeq" id="WP_094450928.1">
    <property type="nucleotide sequence ID" value="NZ_NMVI01000018.1"/>
</dbReference>
<proteinExistence type="predicted"/>
<organism evidence="2 3">
    <name type="scientific">Parenemella sanctibonifatiensis</name>
    <dbReference type="NCBI Taxonomy" id="2016505"/>
    <lineage>
        <taxon>Bacteria</taxon>
        <taxon>Bacillati</taxon>
        <taxon>Actinomycetota</taxon>
        <taxon>Actinomycetes</taxon>
        <taxon>Propionibacteriales</taxon>
        <taxon>Propionibacteriaceae</taxon>
        <taxon>Parenemella</taxon>
    </lineage>
</organism>
<reference evidence="2 3" key="1">
    <citation type="submission" date="2017-07" db="EMBL/GenBank/DDBJ databases">
        <title>Draft whole genome sequences of clinical Proprionibacteriaceae strains.</title>
        <authorList>
            <person name="Bernier A.-M."/>
            <person name="Bernard K."/>
            <person name="Domingo M.-C."/>
        </authorList>
    </citation>
    <scope>NUCLEOTIDE SEQUENCE [LARGE SCALE GENOMIC DNA]</scope>
    <source>
        <strain evidence="2 3">NML 160184</strain>
    </source>
</reference>
<dbReference type="Pfam" id="PF00795">
    <property type="entry name" value="CN_hydrolase"/>
    <property type="match status" value="1"/>
</dbReference>
<name>A0A255E485_9ACTN</name>
<comment type="caution">
    <text evidence="2">The sequence shown here is derived from an EMBL/GenBank/DDBJ whole genome shotgun (WGS) entry which is preliminary data.</text>
</comment>